<feature type="domain" description="F5/8 type C" evidence="2">
    <location>
        <begin position="1235"/>
        <end position="1384"/>
    </location>
</feature>
<dbReference type="InterPro" id="IPR003961">
    <property type="entry name" value="FN3_dom"/>
</dbReference>
<dbReference type="eggNOG" id="COG2755">
    <property type="taxonomic scope" value="Bacteria"/>
</dbReference>
<dbReference type="GO" id="GO:0030313">
    <property type="term" value="C:cell envelope"/>
    <property type="evidence" value="ECO:0007669"/>
    <property type="project" value="UniProtKB-SubCell"/>
</dbReference>
<evidence type="ECO:0000259" key="3">
    <source>
        <dbReference type="PROSITE" id="PS50853"/>
    </source>
</evidence>
<dbReference type="InterPro" id="IPR013783">
    <property type="entry name" value="Ig-like_fold"/>
</dbReference>
<evidence type="ECO:0000259" key="2">
    <source>
        <dbReference type="PROSITE" id="PS50022"/>
    </source>
</evidence>
<dbReference type="InterPro" id="IPR011081">
    <property type="entry name" value="Big_4"/>
</dbReference>
<reference evidence="4 5" key="1">
    <citation type="submission" date="2014-08" db="EMBL/GenBank/DDBJ databases">
        <authorList>
            <person name="den Bakker H.C."/>
        </authorList>
    </citation>
    <scope>NUCLEOTIDE SEQUENCE [LARGE SCALE GENOMIC DNA]</scope>
    <source>
        <strain evidence="4 5">DSM 18334</strain>
    </source>
</reference>
<organism evidence="4 5">
    <name type="scientific">Paenibacillus wynnii</name>
    <dbReference type="NCBI Taxonomy" id="268407"/>
    <lineage>
        <taxon>Bacteria</taxon>
        <taxon>Bacillati</taxon>
        <taxon>Bacillota</taxon>
        <taxon>Bacilli</taxon>
        <taxon>Bacillales</taxon>
        <taxon>Paenibacillaceae</taxon>
        <taxon>Paenibacillus</taxon>
    </lineage>
</organism>
<dbReference type="InterPro" id="IPR040925">
    <property type="entry name" value="HepII_C"/>
</dbReference>
<dbReference type="InterPro" id="IPR036116">
    <property type="entry name" value="FN3_sf"/>
</dbReference>
<dbReference type="CDD" id="cd00063">
    <property type="entry name" value="FN3"/>
    <property type="match status" value="2"/>
</dbReference>
<dbReference type="InterPro" id="IPR008979">
    <property type="entry name" value="Galactose-bd-like_sf"/>
</dbReference>
<dbReference type="InterPro" id="IPR014756">
    <property type="entry name" value="Ig_E-set"/>
</dbReference>
<keyword evidence="5" id="KW-1185">Reference proteome</keyword>
<dbReference type="InterPro" id="IPR054645">
    <property type="entry name" value="HepB"/>
</dbReference>
<dbReference type="Gene3D" id="2.60.120.260">
    <property type="entry name" value="Galactose-binding domain-like"/>
    <property type="match status" value="1"/>
</dbReference>
<dbReference type="eggNOG" id="COG3250">
    <property type="taxonomic scope" value="Bacteria"/>
</dbReference>
<evidence type="ECO:0000256" key="1">
    <source>
        <dbReference type="ARBA" id="ARBA00004196"/>
    </source>
</evidence>
<dbReference type="SUPFAM" id="SSF49785">
    <property type="entry name" value="Galactose-binding domain-like"/>
    <property type="match status" value="1"/>
</dbReference>
<dbReference type="RefSeq" id="WP_036655504.1">
    <property type="nucleotide sequence ID" value="NZ_JQCR01000003.1"/>
</dbReference>
<dbReference type="eggNOG" id="COG3867">
    <property type="taxonomic scope" value="Bacteria"/>
</dbReference>
<dbReference type="InterPro" id="IPR012480">
    <property type="entry name" value="Hepar_II_III_C"/>
</dbReference>
<dbReference type="PROSITE" id="PS50853">
    <property type="entry name" value="FN3"/>
    <property type="match status" value="1"/>
</dbReference>
<dbReference type="OrthoDB" id="9147455at2"/>
<dbReference type="Gene3D" id="2.60.40.10">
    <property type="entry name" value="Immunoglobulins"/>
    <property type="match status" value="4"/>
</dbReference>
<dbReference type="Pfam" id="PF07940">
    <property type="entry name" value="Hepar_II_III_C"/>
    <property type="match status" value="1"/>
</dbReference>
<name>A0A098M3H4_9BACL</name>
<accession>A0A098M3H4</accession>
<comment type="caution">
    <text evidence="4">The sequence shown here is derived from an EMBL/GenBank/DDBJ whole genome shotgun (WGS) entry which is preliminary data.</text>
</comment>
<dbReference type="SUPFAM" id="SSF49464">
    <property type="entry name" value="Carboxypeptidase regulatory domain-like"/>
    <property type="match status" value="1"/>
</dbReference>
<dbReference type="Pfam" id="PF00754">
    <property type="entry name" value="F5_F8_type_C"/>
    <property type="match status" value="1"/>
</dbReference>
<dbReference type="Gene3D" id="1.50.10.100">
    <property type="entry name" value="Chondroitin AC/alginate lyase"/>
    <property type="match status" value="1"/>
</dbReference>
<dbReference type="NCBIfam" id="NF045571">
    <property type="entry name" value="HepHepsulflyase"/>
    <property type="match status" value="1"/>
</dbReference>
<dbReference type="eggNOG" id="COG3307">
    <property type="taxonomic scope" value="Bacteria"/>
</dbReference>
<protein>
    <submittedName>
        <fullName evidence="4">Uncharacterized protein</fullName>
    </submittedName>
</protein>
<dbReference type="SUPFAM" id="SSF49265">
    <property type="entry name" value="Fibronectin type III"/>
    <property type="match status" value="1"/>
</dbReference>
<comment type="subcellular location">
    <subcellularLocation>
        <location evidence="1">Cell envelope</location>
    </subcellularLocation>
</comment>
<gene>
    <name evidence="4" type="ORF">PWYN_20620</name>
</gene>
<dbReference type="STRING" id="268407.PWYN_20620"/>
<dbReference type="Pfam" id="PF13620">
    <property type="entry name" value="CarboxypepD_reg"/>
    <property type="match status" value="1"/>
</dbReference>
<proteinExistence type="predicted"/>
<dbReference type="InterPro" id="IPR000421">
    <property type="entry name" value="FA58C"/>
</dbReference>
<dbReference type="Gene3D" id="2.70.98.70">
    <property type="match status" value="1"/>
</dbReference>
<dbReference type="InterPro" id="IPR008929">
    <property type="entry name" value="Chondroitin_lyas"/>
</dbReference>
<dbReference type="Pfam" id="PF07532">
    <property type="entry name" value="Big_4"/>
    <property type="match status" value="1"/>
</dbReference>
<dbReference type="Pfam" id="PF18675">
    <property type="entry name" value="HepII_C"/>
    <property type="match status" value="1"/>
</dbReference>
<evidence type="ECO:0000313" key="5">
    <source>
        <dbReference type="Proteomes" id="UP000029734"/>
    </source>
</evidence>
<dbReference type="Proteomes" id="UP000029734">
    <property type="component" value="Unassembled WGS sequence"/>
</dbReference>
<dbReference type="GO" id="GO:0016829">
    <property type="term" value="F:lyase activity"/>
    <property type="evidence" value="ECO:0007669"/>
    <property type="project" value="InterPro"/>
</dbReference>
<dbReference type="InterPro" id="IPR008969">
    <property type="entry name" value="CarboxyPept-like_regulatory"/>
</dbReference>
<dbReference type="Gene3D" id="2.60.40.2750">
    <property type="match status" value="1"/>
</dbReference>
<dbReference type="PROSITE" id="PS50022">
    <property type="entry name" value="FA58C_3"/>
    <property type="match status" value="1"/>
</dbReference>
<reference evidence="4 5" key="2">
    <citation type="submission" date="2014-10" db="EMBL/GenBank/DDBJ databases">
        <title>Comparative genomics of the Paenibacillus odorifer group.</title>
        <authorList>
            <person name="Tsai Y.-C."/>
            <person name="Martin N."/>
            <person name="Korlach J."/>
            <person name="Wiedmann M."/>
        </authorList>
    </citation>
    <scope>NUCLEOTIDE SEQUENCE [LARGE SCALE GENOMIC DNA]</scope>
    <source>
        <strain evidence="4 5">DSM 18334</strain>
    </source>
</reference>
<dbReference type="SUPFAM" id="SSF81296">
    <property type="entry name" value="E set domains"/>
    <property type="match status" value="2"/>
</dbReference>
<feature type="domain" description="Fibronectin type-III" evidence="3">
    <location>
        <begin position="1087"/>
        <end position="1173"/>
    </location>
</feature>
<sequence>MKGKKIVNYFLMFLIAFSGYSGIITPSIASADTSTFTDSFNSEPTGLKTNGGGWTMGTSFGTAEIVEDSSPDNKIMKLTDNDYVAGFEFRGAATATRTISPQTGKFTVETKVRIEKYENADPHFNFVVTDNQSNLAAKLTYTGGLWRDVTDANAVINMPSGNLIGQWVTLRFVIDKALGKYDMTVISDAYKSSGSTDIRLDKSTGTFTIKGLNIKPGTGDLTKVLYLPQNNKGIYYVDYLTLNNTAPIWADGTLTATKLSANSVKLTWPSAADDLGTIKEYRIYEGNVKVGSTTGDINTISLTNISEGFHNYKVEAMDNESNQSTGGPLATVEIGSPVTLMKPPAEHPRLLIRAQDIPSLKVKLAKPEMATYWKTVDDASKVVHSGVLPPTASGADGNFSEIVLSTIKAKAFQSVLNQDDVKGREAINMMKNFFQSYESNDVAKTSGHAGETLFAGALVYDWCYNLLTADEKNHFIAEFERLATNHTLTKYPVDQSFGNFITGNRAENHVARDLLSAGVAIFDEKPSMYNLATKILVEEFVPSRAFLFKAGMHYQGDSYGQGRYAHEAIANLIYARMGYPDVFNRNLGDVPYRTIYTRTPDGDLLRDGDSWVVSNRGGFAGQPNTFLFTADYYKNPYFKEAFNMEYSQTKWNVDPLLVLLFNDPDLPRKPLSELPLTRYFGSPNGSMIARTGWNSGIDSPDVVAEMKVGEYHTNNHDHLDPGAFQIYYKGSLAGDSGVYQTYGSAHDKNYYKRTIAHNSMLVYDPNEKWQLWGEPVSNDGGVQWPNLGIEPPNLEELLMPTKGYKMAEIAGNQFGPDPIKPDFTYLKGDLTKAYQSKVSKYMRSFVFLNLKDDTHPAAMIVYDRVHSKNPDFKKYWLLHSEEEPQVNGNVTTVTRSVYGYNGKLVNTSLLPLKDNLTIEKVGGPNNEYSVFGKNYPNTLSSQSALEPGAWRVQISPTDAQTDDGFLNVMQVMDNVGGPTPLAAEMVDSGDMVGAKIADRVALFSKSGDRLNGTVTLNISGDEDHLQYVVTDLVAGYWTVERDGQTADSQLLVSEEGGVLSFNGPPGTYKLTWSANQTFQLMQRPVWTNGNLTASDITSNKVTLSWTGVTSSNAVTAYKVFDSGKLVTEVPGSNNSITLTNMTSGKHTFRVEAQHTSGALSDTGPSVTVTLQNLYNISGTVTKDGGGPAVNATVAVRTVEGFLVKSVISDAEGRYTANNLPIGNYLITVAYDRTDKFSQSVNLSDRDIVRDIVLIPMLDISAVTASDESGGSVTKTIDGDLTTSWAAQGIGVWAKYDLGEIKNVDRIDLLFANAAIRKNYFDIAVSTDGINFTTVYSGSSSGTSSEMQQYRFDSVPARYVKFIGNGNNGPFSVWTTLVELALYGKTTSIISFQPVEVSTTAGKAPVMPSVVSAVYSNQSLAEVNVVWDSISPTQYAAENNFTVQGTVAGTSMRPQAEVTVNALPLAKGAPGKPVLSNNSGHVAGLKDGNYSITMNMWWGNNGTRFKLYENGVLIDTQKLTDSSPNAQSAKTAVSGKANGTYTYTCELTNSFGTTPCDPLKVVITDASPGKPVLSHNNWDGDGNYDVTMNMWWGTNATEYRLFENGVLIDSQNLNAVSPNAQKAVTTITSRAAGTYEYRCELVNAAGVTSSTIITIQLK</sequence>
<evidence type="ECO:0000313" key="4">
    <source>
        <dbReference type="EMBL" id="KGE17064.1"/>
    </source>
</evidence>
<dbReference type="eggNOG" id="COG3291">
    <property type="taxonomic scope" value="Bacteria"/>
</dbReference>
<dbReference type="SMART" id="SM00060">
    <property type="entry name" value="FN3"/>
    <property type="match status" value="2"/>
</dbReference>
<dbReference type="EMBL" id="JQCR01000003">
    <property type="protein sequence ID" value="KGE17064.1"/>
    <property type="molecule type" value="Genomic_DNA"/>
</dbReference>
<dbReference type="Gene3D" id="2.60.40.1120">
    <property type="entry name" value="Carboxypeptidase-like, regulatory domain"/>
    <property type="match status" value="1"/>
</dbReference>